<feature type="binding site" evidence="4">
    <location>
        <position position="180"/>
    </location>
    <ligand>
        <name>D-glyceraldehyde 3-phosphate</name>
        <dbReference type="ChEBI" id="CHEBI:59776"/>
    </ligand>
</feature>
<evidence type="ECO:0000313" key="10">
    <source>
        <dbReference type="Proteomes" id="UP000178042"/>
    </source>
</evidence>
<organism evidence="9 10">
    <name type="scientific">Candidatus Kaiserbacteria bacterium RIFCSPHIGHO2_02_FULL_49_16</name>
    <dbReference type="NCBI Taxonomy" id="1798490"/>
    <lineage>
        <taxon>Bacteria</taxon>
        <taxon>Candidatus Kaiseribacteriota</taxon>
    </lineage>
</organism>
<evidence type="ECO:0000256" key="3">
    <source>
        <dbReference type="PIRSR" id="PIRSR000149-1"/>
    </source>
</evidence>
<feature type="binding site" evidence="5">
    <location>
        <position position="119"/>
    </location>
    <ligand>
        <name>NAD(+)</name>
        <dbReference type="ChEBI" id="CHEBI:57540"/>
    </ligand>
</feature>
<proteinExistence type="inferred from homology"/>
<dbReference type="EMBL" id="MFLD01000029">
    <property type="protein sequence ID" value="OGG59225.1"/>
    <property type="molecule type" value="Genomic_DNA"/>
</dbReference>
<dbReference type="FunFam" id="3.40.50.720:FF:000001">
    <property type="entry name" value="Glyceraldehyde-3-phosphate dehydrogenase"/>
    <property type="match status" value="1"/>
</dbReference>
<dbReference type="PRINTS" id="PR00078">
    <property type="entry name" value="G3PDHDRGNASE"/>
</dbReference>
<dbReference type="CDD" id="cd18126">
    <property type="entry name" value="GAPDH_I_C"/>
    <property type="match status" value="1"/>
</dbReference>
<feature type="binding site" evidence="4">
    <location>
        <position position="232"/>
    </location>
    <ligand>
        <name>D-glyceraldehyde 3-phosphate</name>
        <dbReference type="ChEBI" id="CHEBI:59776"/>
    </ligand>
</feature>
<dbReference type="InterPro" id="IPR020829">
    <property type="entry name" value="GlycerAld_3-P_DH_cat"/>
</dbReference>
<reference evidence="9 10" key="1">
    <citation type="journal article" date="2016" name="Nat. Commun.">
        <title>Thousands of microbial genomes shed light on interconnected biogeochemical processes in an aquifer system.</title>
        <authorList>
            <person name="Anantharaman K."/>
            <person name="Brown C.T."/>
            <person name="Hug L.A."/>
            <person name="Sharon I."/>
            <person name="Castelle C.J."/>
            <person name="Probst A.J."/>
            <person name="Thomas B.C."/>
            <person name="Singh A."/>
            <person name="Wilkins M.J."/>
            <person name="Karaoz U."/>
            <person name="Brodie E.L."/>
            <person name="Williams K.H."/>
            <person name="Hubbard S.S."/>
            <person name="Banfield J.F."/>
        </authorList>
    </citation>
    <scope>NUCLEOTIDE SEQUENCE [LARGE SCALE GENOMIC DNA]</scope>
</reference>
<dbReference type="FunFam" id="3.30.360.10:FF:000002">
    <property type="entry name" value="Glyceraldehyde-3-phosphate dehydrogenase"/>
    <property type="match status" value="1"/>
</dbReference>
<dbReference type="SUPFAM" id="SSF55347">
    <property type="entry name" value="Glyceraldehyde-3-phosphate dehydrogenase-like, C-terminal domain"/>
    <property type="match status" value="1"/>
</dbReference>
<evidence type="ECO:0000256" key="2">
    <source>
        <dbReference type="ARBA" id="ARBA00023002"/>
    </source>
</evidence>
<feature type="binding site" evidence="4">
    <location>
        <begin position="209"/>
        <end position="210"/>
    </location>
    <ligand>
        <name>D-glyceraldehyde 3-phosphate</name>
        <dbReference type="ChEBI" id="CHEBI:59776"/>
    </ligand>
</feature>
<comment type="caution">
    <text evidence="9">The sequence shown here is derived from an EMBL/GenBank/DDBJ whole genome shotgun (WGS) entry which is preliminary data.</text>
</comment>
<accession>A0A1F6DCV9</accession>
<dbReference type="InterPro" id="IPR020828">
    <property type="entry name" value="GlycerAld_3-P_DH_NAD(P)-bd"/>
</dbReference>
<dbReference type="CDD" id="cd05214">
    <property type="entry name" value="GAPDH_I_N"/>
    <property type="match status" value="1"/>
</dbReference>
<keyword evidence="2" id="KW-0560">Oxidoreductase</keyword>
<evidence type="ECO:0000313" key="9">
    <source>
        <dbReference type="EMBL" id="OGG59225.1"/>
    </source>
</evidence>
<dbReference type="InterPro" id="IPR036291">
    <property type="entry name" value="NAD(P)-bd_dom_sf"/>
</dbReference>
<feature type="binding site" evidence="5">
    <location>
        <position position="315"/>
    </location>
    <ligand>
        <name>NAD(+)</name>
        <dbReference type="ChEBI" id="CHEBI:57540"/>
    </ligand>
</feature>
<feature type="binding site" evidence="5">
    <location>
        <begin position="11"/>
        <end position="12"/>
    </location>
    <ligand>
        <name>NAD(+)</name>
        <dbReference type="ChEBI" id="CHEBI:57540"/>
    </ligand>
</feature>
<dbReference type="SUPFAM" id="SSF51735">
    <property type="entry name" value="NAD(P)-binding Rossmann-fold domains"/>
    <property type="match status" value="1"/>
</dbReference>
<evidence type="ECO:0000256" key="6">
    <source>
        <dbReference type="PIRSR" id="PIRSR000149-4"/>
    </source>
</evidence>
<dbReference type="AlphaFoldDB" id="A0A1F6DCV9"/>
<dbReference type="InterPro" id="IPR020831">
    <property type="entry name" value="GlycerAld/Erythrose_P_DH"/>
</dbReference>
<protein>
    <submittedName>
        <fullName evidence="9">Type I glyceraldehyde-3-phosphate dehydrogenase</fullName>
    </submittedName>
</protein>
<dbReference type="Gene3D" id="3.40.50.720">
    <property type="entry name" value="NAD(P)-binding Rossmann-like Domain"/>
    <property type="match status" value="1"/>
</dbReference>
<dbReference type="GO" id="GO:0016620">
    <property type="term" value="F:oxidoreductase activity, acting on the aldehyde or oxo group of donors, NAD or NADP as acceptor"/>
    <property type="evidence" value="ECO:0007669"/>
    <property type="project" value="InterPro"/>
</dbReference>
<dbReference type="Proteomes" id="UP000178042">
    <property type="component" value="Unassembled WGS sequence"/>
</dbReference>
<evidence type="ECO:0000256" key="4">
    <source>
        <dbReference type="PIRSR" id="PIRSR000149-2"/>
    </source>
</evidence>
<feature type="binding site" evidence="5">
    <location>
        <position position="33"/>
    </location>
    <ligand>
        <name>NAD(+)</name>
        <dbReference type="ChEBI" id="CHEBI:57540"/>
    </ligand>
</feature>
<comment type="similarity">
    <text evidence="1 7">Belongs to the glyceraldehyde-3-phosphate dehydrogenase family.</text>
</comment>
<dbReference type="PIRSF" id="PIRSF000149">
    <property type="entry name" value="GAP_DH"/>
    <property type="match status" value="1"/>
</dbReference>
<dbReference type="Pfam" id="PF00044">
    <property type="entry name" value="Gp_dh_N"/>
    <property type="match status" value="1"/>
</dbReference>
<keyword evidence="5" id="KW-0547">Nucleotide-binding</keyword>
<gene>
    <name evidence="9" type="ORF">A3C86_00555</name>
</gene>
<feature type="binding site" evidence="4">
    <location>
        <begin position="149"/>
        <end position="151"/>
    </location>
    <ligand>
        <name>D-glyceraldehyde 3-phosphate</name>
        <dbReference type="ChEBI" id="CHEBI:59776"/>
    </ligand>
</feature>
<name>A0A1F6DCV9_9BACT</name>
<feature type="site" description="Activates thiol group during catalysis" evidence="6">
    <location>
        <position position="177"/>
    </location>
</feature>
<evidence type="ECO:0000256" key="1">
    <source>
        <dbReference type="ARBA" id="ARBA00007406"/>
    </source>
</evidence>
<dbReference type="PANTHER" id="PTHR43148">
    <property type="entry name" value="GLYCERALDEHYDE-3-PHOSPHATE DEHYDROGENASE 2"/>
    <property type="match status" value="1"/>
</dbReference>
<dbReference type="SMART" id="SM00846">
    <property type="entry name" value="Gp_dh_N"/>
    <property type="match status" value="1"/>
</dbReference>
<dbReference type="Gene3D" id="3.30.360.10">
    <property type="entry name" value="Dihydrodipicolinate Reductase, domain 2"/>
    <property type="match status" value="1"/>
</dbReference>
<feature type="active site" description="Nucleophile" evidence="3">
    <location>
        <position position="150"/>
    </location>
</feature>
<sequence length="334" mass="35403">MIRVAINGFGRIGRGFTRTVHGKKDIEIVAINDLAPAGNLAYLLKYDTVYGRAQFSVEAGENAIIIDGKKIPVLAEKDPAKLPWRDLKVDIVLESTGFFTNAEKAHAHIDAGAKRVVISAPGKGEGVETILLGANEEKFATCQISSNASCTTNAVSPVIGILDAAIGIERAILNTTHAYTATQSIVDGIAPDDFRRGRAGAMNMGPSSTGAAKATALAYPQLKGKFDGIAVRVPVVSGSIADITFVAKRATSVEEVNDALRSAAKTDQWKTVFAITEEPLVSSDILGLPFGSIADLAMTRVVDGTLVKVLAWYDNEMGYAHTLLAHIRKAANNL</sequence>
<dbReference type="GO" id="GO:0051287">
    <property type="term" value="F:NAD binding"/>
    <property type="evidence" value="ECO:0007669"/>
    <property type="project" value="InterPro"/>
</dbReference>
<evidence type="ECO:0000256" key="5">
    <source>
        <dbReference type="PIRSR" id="PIRSR000149-3"/>
    </source>
</evidence>
<evidence type="ECO:0000259" key="8">
    <source>
        <dbReference type="SMART" id="SM00846"/>
    </source>
</evidence>
<dbReference type="Pfam" id="PF02800">
    <property type="entry name" value="Gp_dh_C"/>
    <property type="match status" value="1"/>
</dbReference>
<feature type="domain" description="Glyceraldehyde 3-phosphate dehydrogenase NAD(P) binding" evidence="8">
    <location>
        <begin position="2"/>
        <end position="150"/>
    </location>
</feature>
<keyword evidence="5" id="KW-0520">NAD</keyword>
<evidence type="ECO:0000256" key="7">
    <source>
        <dbReference type="RuleBase" id="RU000397"/>
    </source>
</evidence>